<organism evidence="3 4">
    <name type="scientific">Glossina pallidipes</name>
    <name type="common">Tsetse fly</name>
    <dbReference type="NCBI Taxonomy" id="7398"/>
    <lineage>
        <taxon>Eukaryota</taxon>
        <taxon>Metazoa</taxon>
        <taxon>Ecdysozoa</taxon>
        <taxon>Arthropoda</taxon>
        <taxon>Hexapoda</taxon>
        <taxon>Insecta</taxon>
        <taxon>Pterygota</taxon>
        <taxon>Neoptera</taxon>
        <taxon>Endopterygota</taxon>
        <taxon>Diptera</taxon>
        <taxon>Brachycera</taxon>
        <taxon>Muscomorpha</taxon>
        <taxon>Hippoboscoidea</taxon>
        <taxon>Glossinidae</taxon>
        <taxon>Glossina</taxon>
    </lineage>
</organism>
<feature type="compositionally biased region" description="Basic and acidic residues" evidence="2">
    <location>
        <begin position="74"/>
        <end position="85"/>
    </location>
</feature>
<evidence type="ECO:0000313" key="3">
    <source>
        <dbReference type="EnsemblMetazoa" id="GPAI043558-PA"/>
    </source>
</evidence>
<evidence type="ECO:0000313" key="4">
    <source>
        <dbReference type="Proteomes" id="UP000092445"/>
    </source>
</evidence>
<evidence type="ECO:0000256" key="2">
    <source>
        <dbReference type="SAM" id="MobiDB-lite"/>
    </source>
</evidence>
<dbReference type="Proteomes" id="UP000092445">
    <property type="component" value="Unassembled WGS sequence"/>
</dbReference>
<reference evidence="4" key="1">
    <citation type="submission" date="2014-03" db="EMBL/GenBank/DDBJ databases">
        <authorList>
            <person name="Aksoy S."/>
            <person name="Warren W."/>
            <person name="Wilson R.K."/>
        </authorList>
    </citation>
    <scope>NUCLEOTIDE SEQUENCE [LARGE SCALE GENOMIC DNA]</scope>
    <source>
        <strain evidence="4">IAEA</strain>
    </source>
</reference>
<dbReference type="VEuPathDB" id="VectorBase:GPAI043558"/>
<dbReference type="EnsemblMetazoa" id="GPAI043558-RA">
    <property type="protein sequence ID" value="GPAI043558-PA"/>
    <property type="gene ID" value="GPAI043558"/>
</dbReference>
<feature type="region of interest" description="Disordered" evidence="2">
    <location>
        <begin position="63"/>
        <end position="89"/>
    </location>
</feature>
<name>A0A1B0AEY3_GLOPL</name>
<keyword evidence="1" id="KW-0175">Coiled coil</keyword>
<accession>A0A1B0AEY3</accession>
<proteinExistence type="predicted"/>
<keyword evidence="4" id="KW-1185">Reference proteome</keyword>
<feature type="coiled-coil region" evidence="1">
    <location>
        <begin position="144"/>
        <end position="174"/>
    </location>
</feature>
<dbReference type="AlphaFoldDB" id="A0A1B0AEY3"/>
<evidence type="ECO:0000256" key="1">
    <source>
        <dbReference type="SAM" id="Coils"/>
    </source>
</evidence>
<protein>
    <submittedName>
        <fullName evidence="3">Uncharacterized protein</fullName>
    </submittedName>
</protein>
<sequence>MNCNNLHRAWIEKFCIKKEYLPDEVVINTVTAFSKQLKFLKMKKLVSILILMSAVLNLAAQSSNDSVPTQGPLDKGEPSTEDKNSTVKVSVEQTQRNELATFLNERIEKILQDNPTRHPPKNNYEFEKYFLLSRLTTSKVDTSKNVTNDEIAKMKEAINELQKYEYERLWYEEKVDEKIRELQTYIDNIVLEICKQWRIPYESEVSVQFHGCSAYCAKSSTL</sequence>
<reference evidence="3" key="2">
    <citation type="submission" date="2020-05" db="UniProtKB">
        <authorList>
            <consortium name="EnsemblMetazoa"/>
        </authorList>
    </citation>
    <scope>IDENTIFICATION</scope>
    <source>
        <strain evidence="3">IAEA</strain>
    </source>
</reference>